<feature type="region of interest" description="Disordered" evidence="1">
    <location>
        <begin position="1"/>
        <end position="31"/>
    </location>
</feature>
<feature type="compositionally biased region" description="Basic and acidic residues" evidence="1">
    <location>
        <begin position="10"/>
        <end position="26"/>
    </location>
</feature>
<dbReference type="Proteomes" id="UP000837857">
    <property type="component" value="Chromosome 2"/>
</dbReference>
<reference evidence="2" key="1">
    <citation type="submission" date="2022-03" db="EMBL/GenBank/DDBJ databases">
        <authorList>
            <person name="Martin H S."/>
        </authorList>
    </citation>
    <scope>NUCLEOTIDE SEQUENCE</scope>
</reference>
<name>A0ABN8IBG0_9NEOP</name>
<dbReference type="EMBL" id="OW152814">
    <property type="protein sequence ID" value="CAH2049874.1"/>
    <property type="molecule type" value="Genomic_DNA"/>
</dbReference>
<feature type="non-terminal residue" evidence="2">
    <location>
        <position position="91"/>
    </location>
</feature>
<gene>
    <name evidence="2" type="ORF">IPOD504_LOCUS7064</name>
</gene>
<evidence type="ECO:0000256" key="1">
    <source>
        <dbReference type="SAM" id="MobiDB-lite"/>
    </source>
</evidence>
<proteinExistence type="predicted"/>
<accession>A0ABN8IBG0</accession>
<organism evidence="2 3">
    <name type="scientific">Iphiclides podalirius</name>
    <name type="common">scarce swallowtail</name>
    <dbReference type="NCBI Taxonomy" id="110791"/>
    <lineage>
        <taxon>Eukaryota</taxon>
        <taxon>Metazoa</taxon>
        <taxon>Ecdysozoa</taxon>
        <taxon>Arthropoda</taxon>
        <taxon>Hexapoda</taxon>
        <taxon>Insecta</taxon>
        <taxon>Pterygota</taxon>
        <taxon>Neoptera</taxon>
        <taxon>Endopterygota</taxon>
        <taxon>Lepidoptera</taxon>
        <taxon>Glossata</taxon>
        <taxon>Ditrysia</taxon>
        <taxon>Papilionoidea</taxon>
        <taxon>Papilionidae</taxon>
        <taxon>Papilioninae</taxon>
        <taxon>Iphiclides</taxon>
    </lineage>
</organism>
<evidence type="ECO:0000313" key="3">
    <source>
        <dbReference type="Proteomes" id="UP000837857"/>
    </source>
</evidence>
<sequence length="91" mass="10097">MRPRRYGNKTARELETLHRRVDRSESSDAPPAGVVAALTCRGRRSQRSRVTSTIHYAVGGRDRGRNAGASEVVAPVASERLAASRRRPCRR</sequence>
<protein>
    <submittedName>
        <fullName evidence="2">Uncharacterized protein</fullName>
    </submittedName>
</protein>
<keyword evidence="3" id="KW-1185">Reference proteome</keyword>
<evidence type="ECO:0000313" key="2">
    <source>
        <dbReference type="EMBL" id="CAH2049874.1"/>
    </source>
</evidence>